<dbReference type="PANTHER" id="PTHR11786">
    <property type="entry name" value="N-HYDROXYARYLAMINE O-ACETYLTRANSFERASE"/>
    <property type="match status" value="1"/>
</dbReference>
<reference evidence="3 4" key="1">
    <citation type="submission" date="2018-02" db="EMBL/GenBank/DDBJ databases">
        <title>The genomes of Aspergillus section Nigri reveals drivers in fungal speciation.</title>
        <authorList>
            <consortium name="DOE Joint Genome Institute"/>
            <person name="Vesth T.C."/>
            <person name="Nybo J."/>
            <person name="Theobald S."/>
            <person name="Brandl J."/>
            <person name="Frisvad J.C."/>
            <person name="Nielsen K.F."/>
            <person name="Lyhne E.K."/>
            <person name="Kogle M.E."/>
            <person name="Kuo A."/>
            <person name="Riley R."/>
            <person name="Clum A."/>
            <person name="Nolan M."/>
            <person name="Lipzen A."/>
            <person name="Salamov A."/>
            <person name="Henrissat B."/>
            <person name="Wiebenga A."/>
            <person name="De vries R.P."/>
            <person name="Grigoriev I.V."/>
            <person name="Mortensen U.H."/>
            <person name="Andersen M.R."/>
            <person name="Baker S.E."/>
        </authorList>
    </citation>
    <scope>NUCLEOTIDE SEQUENCE [LARGE SCALE GENOMIC DNA]</scope>
    <source>
        <strain evidence="3 4">CBS 707.79</strain>
    </source>
</reference>
<keyword evidence="3" id="KW-0808">Transferase</keyword>
<organism evidence="3 4">
    <name type="scientific">Aspergillus ellipticus CBS 707.79</name>
    <dbReference type="NCBI Taxonomy" id="1448320"/>
    <lineage>
        <taxon>Eukaryota</taxon>
        <taxon>Fungi</taxon>
        <taxon>Dikarya</taxon>
        <taxon>Ascomycota</taxon>
        <taxon>Pezizomycotina</taxon>
        <taxon>Eurotiomycetes</taxon>
        <taxon>Eurotiomycetidae</taxon>
        <taxon>Eurotiales</taxon>
        <taxon>Aspergillaceae</taxon>
        <taxon>Aspergillus</taxon>
        <taxon>Aspergillus subgen. Circumdati</taxon>
    </lineage>
</organism>
<dbReference type="InterPro" id="IPR053710">
    <property type="entry name" value="Arylamine_NAT_domain_sf"/>
</dbReference>
<gene>
    <name evidence="3" type="ORF">BO71DRAFT_376994</name>
</gene>
<keyword evidence="4" id="KW-1185">Reference proteome</keyword>
<dbReference type="OrthoDB" id="10260017at2759"/>
<feature type="region of interest" description="Disordered" evidence="2">
    <location>
        <begin position="341"/>
        <end position="360"/>
    </location>
</feature>
<dbReference type="InterPro" id="IPR038765">
    <property type="entry name" value="Papain-like_cys_pep_sf"/>
</dbReference>
<proteinExistence type="inferred from homology"/>
<name>A0A319DES3_9EURO</name>
<accession>A0A319DES3</accession>
<dbReference type="AlphaFoldDB" id="A0A319DES3"/>
<evidence type="ECO:0000256" key="1">
    <source>
        <dbReference type="ARBA" id="ARBA00006547"/>
    </source>
</evidence>
<dbReference type="EMBL" id="KZ825849">
    <property type="protein sequence ID" value="PYH95684.1"/>
    <property type="molecule type" value="Genomic_DNA"/>
</dbReference>
<evidence type="ECO:0000313" key="3">
    <source>
        <dbReference type="EMBL" id="PYH95684.1"/>
    </source>
</evidence>
<dbReference type="VEuPathDB" id="FungiDB:BO71DRAFT_376994"/>
<dbReference type="STRING" id="1448320.A0A319DES3"/>
<protein>
    <submittedName>
        <fullName evidence="3">Arylamine N-acetyltransferase 2</fullName>
    </submittedName>
</protein>
<dbReference type="PANTHER" id="PTHR11786:SF0">
    <property type="entry name" value="ARYLAMINE N-ACETYLTRANSFERASE 4-RELATED"/>
    <property type="match status" value="1"/>
</dbReference>
<sequence length="360" mass="41109">MTNSLSEILPEASAYTTDQIIAWLTHIRLPDAYTRYIQNPISFPKTYDALRILMRCQITRFPFENLSLHYSPAHSVDVAPSALYAKMMGPDRDGGTGRGGYCMELSIFFHHMLCGLGFQTYLTGVRIRPRVNGVPGGEYFGFSTHVNNIVHLPTGQKYSMDVGFGGDGPTRPLSLDSPGQVIQNLGLQEIRLVRDTIPKQRLIDPRFWIYQYRNGPDKDWNSFYCFTEAEFFREDFEIMSCFANSTGMHRYTVMVVRFIREGEDVKLFQNLEVARDSEEVKIVGKVMLMDNLVKVNRGGKTSVVEVLDSEEDRVRALTEYFRISLTEDEVSSMRGWDTALKFGDGDEEPQKKQRPYHATA</sequence>
<dbReference type="SUPFAM" id="SSF54001">
    <property type="entry name" value="Cysteine proteinases"/>
    <property type="match status" value="1"/>
</dbReference>
<dbReference type="InterPro" id="IPR001447">
    <property type="entry name" value="Arylamine_N-AcTrfase"/>
</dbReference>
<evidence type="ECO:0000313" key="4">
    <source>
        <dbReference type="Proteomes" id="UP000247810"/>
    </source>
</evidence>
<dbReference type="Pfam" id="PF00797">
    <property type="entry name" value="Acetyltransf_2"/>
    <property type="match status" value="1"/>
</dbReference>
<evidence type="ECO:0000256" key="2">
    <source>
        <dbReference type="SAM" id="MobiDB-lite"/>
    </source>
</evidence>
<dbReference type="Proteomes" id="UP000247810">
    <property type="component" value="Unassembled WGS sequence"/>
</dbReference>
<dbReference type="GO" id="GO:0016407">
    <property type="term" value="F:acetyltransferase activity"/>
    <property type="evidence" value="ECO:0007669"/>
    <property type="project" value="InterPro"/>
</dbReference>
<dbReference type="Gene3D" id="3.30.2140.20">
    <property type="match status" value="1"/>
</dbReference>
<comment type="similarity">
    <text evidence="1">Belongs to the arylamine N-acetyltransferase family.</text>
</comment>